<keyword evidence="3" id="KW-1185">Reference proteome</keyword>
<dbReference type="Gene3D" id="2.60.120.10">
    <property type="entry name" value="Jelly Rolls"/>
    <property type="match status" value="1"/>
</dbReference>
<dbReference type="KEGG" id="amaq:GO499_02910"/>
<protein>
    <submittedName>
        <fullName evidence="2">Cupin domain-containing protein</fullName>
    </submittedName>
</protein>
<dbReference type="SUPFAM" id="SSF51182">
    <property type="entry name" value="RmlC-like cupins"/>
    <property type="match status" value="1"/>
</dbReference>
<evidence type="ECO:0000259" key="1">
    <source>
        <dbReference type="Pfam" id="PF07883"/>
    </source>
</evidence>
<reference evidence="2 3" key="1">
    <citation type="submission" date="2019-12" db="EMBL/GenBank/DDBJ databases">
        <title>Complete genome sequence of Algicella marina strain 9Alg 56(T) isolated from the red alga Tichocarpus crinitus.</title>
        <authorList>
            <person name="Kim S.-G."/>
            <person name="Nedashkovskaya O.I."/>
        </authorList>
    </citation>
    <scope>NUCLEOTIDE SEQUENCE [LARGE SCALE GENOMIC DNA]</scope>
    <source>
        <strain evidence="2 3">9Alg 56</strain>
    </source>
</reference>
<dbReference type="InterPro" id="IPR013096">
    <property type="entry name" value="Cupin_2"/>
</dbReference>
<dbReference type="Pfam" id="PF07883">
    <property type="entry name" value="Cupin_2"/>
    <property type="match status" value="1"/>
</dbReference>
<dbReference type="InterPro" id="IPR011051">
    <property type="entry name" value="RmlC_Cupin_sf"/>
</dbReference>
<feature type="domain" description="Cupin type-2" evidence="1">
    <location>
        <begin position="22"/>
        <end position="93"/>
    </location>
</feature>
<dbReference type="RefSeq" id="WP_161860784.1">
    <property type="nucleotide sequence ID" value="NZ_CP046620.1"/>
</dbReference>
<dbReference type="InterPro" id="IPR014710">
    <property type="entry name" value="RmlC-like_jellyroll"/>
</dbReference>
<sequence>MTEREAAHAETLVDDARVRVTRFDFAPGAETGWHVHGHDYVITAITDCEMLLEEPGGGSRRVQVPAGSAYRRDAGVEHNVVNAGDAPMRFIEVELKERAPA</sequence>
<proteinExistence type="predicted"/>
<evidence type="ECO:0000313" key="3">
    <source>
        <dbReference type="Proteomes" id="UP000464495"/>
    </source>
</evidence>
<accession>A0A6P1SXZ2</accession>
<dbReference type="EMBL" id="CP046620">
    <property type="protein sequence ID" value="QHQ34213.1"/>
    <property type="molecule type" value="Genomic_DNA"/>
</dbReference>
<organism evidence="2 3">
    <name type="scientific">Algicella marina</name>
    <dbReference type="NCBI Taxonomy" id="2683284"/>
    <lineage>
        <taxon>Bacteria</taxon>
        <taxon>Pseudomonadati</taxon>
        <taxon>Pseudomonadota</taxon>
        <taxon>Alphaproteobacteria</taxon>
        <taxon>Rhodobacterales</taxon>
        <taxon>Paracoccaceae</taxon>
        <taxon>Algicella</taxon>
    </lineage>
</organism>
<name>A0A6P1SXZ2_9RHOB</name>
<dbReference type="CDD" id="cd06982">
    <property type="entry name" value="cupin_BauB-like"/>
    <property type="match status" value="1"/>
</dbReference>
<dbReference type="AlphaFoldDB" id="A0A6P1SXZ2"/>
<evidence type="ECO:0000313" key="2">
    <source>
        <dbReference type="EMBL" id="QHQ34213.1"/>
    </source>
</evidence>
<gene>
    <name evidence="2" type="ORF">GO499_02910</name>
</gene>
<dbReference type="Proteomes" id="UP000464495">
    <property type="component" value="Chromosome"/>
</dbReference>